<keyword evidence="7" id="KW-1185">Reference proteome</keyword>
<dbReference type="Proteomes" id="UP001595960">
    <property type="component" value="Unassembled WGS sequence"/>
</dbReference>
<dbReference type="EMBL" id="JBHSJC010000001">
    <property type="protein sequence ID" value="MFC4827813.1"/>
    <property type="molecule type" value="Genomic_DNA"/>
</dbReference>
<dbReference type="RefSeq" id="WP_204395911.1">
    <property type="nucleotide sequence ID" value="NZ_JAFBBW010000001.1"/>
</dbReference>
<dbReference type="SUPFAM" id="SSF46689">
    <property type="entry name" value="Homeodomain-like"/>
    <property type="match status" value="1"/>
</dbReference>
<dbReference type="PANTHER" id="PTHR30055:SF234">
    <property type="entry name" value="HTH-TYPE TRANSCRIPTIONAL REGULATOR BETI"/>
    <property type="match status" value="1"/>
</dbReference>
<comment type="caution">
    <text evidence="6">The sequence shown here is derived from an EMBL/GenBank/DDBJ whole genome shotgun (WGS) entry which is preliminary data.</text>
</comment>
<dbReference type="PANTHER" id="PTHR30055">
    <property type="entry name" value="HTH-TYPE TRANSCRIPTIONAL REGULATOR RUTR"/>
    <property type="match status" value="1"/>
</dbReference>
<evidence type="ECO:0000259" key="5">
    <source>
        <dbReference type="PROSITE" id="PS50977"/>
    </source>
</evidence>
<dbReference type="Pfam" id="PF00440">
    <property type="entry name" value="TetR_N"/>
    <property type="match status" value="1"/>
</dbReference>
<organism evidence="6 7">
    <name type="scientific">Agromyces aurantiacus</name>
    <dbReference type="NCBI Taxonomy" id="165814"/>
    <lineage>
        <taxon>Bacteria</taxon>
        <taxon>Bacillati</taxon>
        <taxon>Actinomycetota</taxon>
        <taxon>Actinomycetes</taxon>
        <taxon>Micrococcales</taxon>
        <taxon>Microbacteriaceae</taxon>
        <taxon>Agromyces</taxon>
    </lineage>
</organism>
<evidence type="ECO:0000256" key="2">
    <source>
        <dbReference type="ARBA" id="ARBA00023125"/>
    </source>
</evidence>
<evidence type="ECO:0000313" key="7">
    <source>
        <dbReference type="Proteomes" id="UP001595960"/>
    </source>
</evidence>
<dbReference type="PRINTS" id="PR00455">
    <property type="entry name" value="HTHTETR"/>
</dbReference>
<keyword evidence="2 4" id="KW-0238">DNA-binding</keyword>
<dbReference type="PROSITE" id="PS50977">
    <property type="entry name" value="HTH_TETR_2"/>
    <property type="match status" value="1"/>
</dbReference>
<name>A0ABV9R1X0_9MICO</name>
<dbReference type="InterPro" id="IPR001647">
    <property type="entry name" value="HTH_TetR"/>
</dbReference>
<accession>A0ABV9R1X0</accession>
<reference evidence="7" key="1">
    <citation type="journal article" date="2019" name="Int. J. Syst. Evol. Microbiol.">
        <title>The Global Catalogue of Microorganisms (GCM) 10K type strain sequencing project: providing services to taxonomists for standard genome sequencing and annotation.</title>
        <authorList>
            <consortium name="The Broad Institute Genomics Platform"/>
            <consortium name="The Broad Institute Genome Sequencing Center for Infectious Disease"/>
            <person name="Wu L."/>
            <person name="Ma J."/>
        </authorList>
    </citation>
    <scope>NUCLEOTIDE SEQUENCE [LARGE SCALE GENOMIC DNA]</scope>
    <source>
        <strain evidence="7">CGMCC 1.12192</strain>
    </source>
</reference>
<evidence type="ECO:0000313" key="6">
    <source>
        <dbReference type="EMBL" id="MFC4827813.1"/>
    </source>
</evidence>
<feature type="DNA-binding region" description="H-T-H motif" evidence="4">
    <location>
        <begin position="26"/>
        <end position="45"/>
    </location>
</feature>
<dbReference type="InterPro" id="IPR050109">
    <property type="entry name" value="HTH-type_TetR-like_transc_reg"/>
</dbReference>
<evidence type="ECO:0000256" key="1">
    <source>
        <dbReference type="ARBA" id="ARBA00023015"/>
    </source>
</evidence>
<evidence type="ECO:0000256" key="4">
    <source>
        <dbReference type="PROSITE-ProRule" id="PRU00335"/>
    </source>
</evidence>
<gene>
    <name evidence="6" type="ORF">ACFPER_03365</name>
</gene>
<evidence type="ECO:0000256" key="3">
    <source>
        <dbReference type="ARBA" id="ARBA00023163"/>
    </source>
</evidence>
<protein>
    <submittedName>
        <fullName evidence="6">TetR/AcrR family transcriptional regulator</fullName>
    </submittedName>
</protein>
<keyword evidence="1" id="KW-0805">Transcription regulation</keyword>
<dbReference type="InterPro" id="IPR009057">
    <property type="entry name" value="Homeodomain-like_sf"/>
</dbReference>
<feature type="domain" description="HTH tetR-type" evidence="5">
    <location>
        <begin position="3"/>
        <end position="63"/>
    </location>
</feature>
<proteinExistence type="predicted"/>
<keyword evidence="3" id="KW-0804">Transcription</keyword>
<sequence>MARVTAEEWIEAAYERFSAQGLAAVRVEAVARDLGATKGSFYWHFADRAELVAAVMRRWEQLETDFVIELVERTGTAEERLARLYDVIVERMGERGGERTLYIGAGADGVADAVARVTERRVSYVAQLLVDTGFDPGEARRRGAAVVAAVIGFQQLAAGGWRAGPGVGTHELTATLLAMTLGREHA</sequence>
<dbReference type="Gene3D" id="1.10.357.10">
    <property type="entry name" value="Tetracycline Repressor, domain 2"/>
    <property type="match status" value="1"/>
</dbReference>